<proteinExistence type="predicted"/>
<dbReference type="HOGENOM" id="CLU_3051505_0_0_1"/>
<sequence>MEISKFQNFDFHNFVTFGPNGTPYYTFRTLLSKISCMGLPMYGTEITVTLNCIL</sequence>
<organism evidence="1">
    <name type="scientific">Rhizophagus irregularis (strain DAOM 181602 / DAOM 197198 / MUCL 43194)</name>
    <name type="common">Arbuscular mycorrhizal fungus</name>
    <name type="synonym">Glomus intraradices</name>
    <dbReference type="NCBI Taxonomy" id="747089"/>
    <lineage>
        <taxon>Eukaryota</taxon>
        <taxon>Fungi</taxon>
        <taxon>Fungi incertae sedis</taxon>
        <taxon>Mucoromycota</taxon>
        <taxon>Glomeromycotina</taxon>
        <taxon>Glomeromycetes</taxon>
        <taxon>Glomerales</taxon>
        <taxon>Glomeraceae</taxon>
        <taxon>Rhizophagus</taxon>
    </lineage>
</organism>
<name>U9TZZ3_RHIID</name>
<dbReference type="EMBL" id="KI283657">
    <property type="protein sequence ID" value="ESA13665.1"/>
    <property type="molecule type" value="Genomic_DNA"/>
</dbReference>
<evidence type="ECO:0000313" key="1">
    <source>
        <dbReference type="EMBL" id="ESA13665.1"/>
    </source>
</evidence>
<dbReference type="AlphaFoldDB" id="U9TZZ3"/>
<reference evidence="1" key="1">
    <citation type="submission" date="2013-07" db="EMBL/GenBank/DDBJ databases">
        <title>The genome of an arbuscular mycorrhizal fungus provides insights into the evolution of the oldest plant symbiosis.</title>
        <authorList>
            <consortium name="DOE Joint Genome Institute"/>
            <person name="Tisserant E."/>
            <person name="Malbreil M."/>
            <person name="Kuo A."/>
            <person name="Kohler A."/>
            <person name="Symeonidi A."/>
            <person name="Balestrini R."/>
            <person name="Charron P."/>
            <person name="Duensing N."/>
            <person name="Frei-dit-Frey N."/>
            <person name="Gianinazzi-Pearson V."/>
            <person name="Gilbert B."/>
            <person name="Handa Y."/>
            <person name="Hijri M."/>
            <person name="Kaul R."/>
            <person name="Kawaguchi M."/>
            <person name="Krajinski F."/>
            <person name="Lammers P."/>
            <person name="Lapierre D."/>
            <person name="Masclaux F.G."/>
            <person name="Murat C."/>
            <person name="Morin E."/>
            <person name="Ndikumana S."/>
            <person name="Pagni M."/>
            <person name="Petitpierre D."/>
            <person name="Requena N."/>
            <person name="Rosikiewicz P."/>
            <person name="Riley R."/>
            <person name="Saito K."/>
            <person name="San Clemente H."/>
            <person name="Shapiro H."/>
            <person name="van Tuinen D."/>
            <person name="Becard G."/>
            <person name="Bonfante P."/>
            <person name="Paszkowski U."/>
            <person name="Shachar-Hill Y."/>
            <person name="Young J.P."/>
            <person name="Sanders I.R."/>
            <person name="Henrissat B."/>
            <person name="Rensing S.A."/>
            <person name="Grigoriev I.V."/>
            <person name="Corradi N."/>
            <person name="Roux C."/>
            <person name="Martin F."/>
        </authorList>
    </citation>
    <scope>NUCLEOTIDE SEQUENCE</scope>
    <source>
        <strain evidence="1">DAOM 197198</strain>
    </source>
</reference>
<gene>
    <name evidence="1" type="ORF">GLOINDRAFT_25772</name>
</gene>
<accession>U9TZZ3</accession>
<protein>
    <submittedName>
        <fullName evidence="1">Uncharacterized protein</fullName>
    </submittedName>
</protein>